<comment type="pathway">
    <text evidence="3 13">Amino-acid biosynthesis; L-methionine biosynthesis via de novo pathway; L-homoserine from L-aspartate: step 3/3.</text>
</comment>
<dbReference type="Pfam" id="PF03447">
    <property type="entry name" value="NAD_binding_3"/>
    <property type="match status" value="1"/>
</dbReference>
<dbReference type="InterPro" id="IPR045865">
    <property type="entry name" value="ACT-like_dom_sf"/>
</dbReference>
<evidence type="ECO:0000256" key="8">
    <source>
        <dbReference type="ARBA" id="ARBA00022697"/>
    </source>
</evidence>
<dbReference type="InterPro" id="IPR036291">
    <property type="entry name" value="NAD(P)-bd_dom_sf"/>
</dbReference>
<dbReference type="Pfam" id="PF01842">
    <property type="entry name" value="ACT"/>
    <property type="match status" value="1"/>
</dbReference>
<dbReference type="SUPFAM" id="SSF55021">
    <property type="entry name" value="ACT-like"/>
    <property type="match status" value="1"/>
</dbReference>
<dbReference type="SUPFAM" id="SSF51735">
    <property type="entry name" value="NAD(P)-binding Rossmann-fold domains"/>
    <property type="match status" value="1"/>
</dbReference>
<comment type="similarity">
    <text evidence="4 14">Belongs to the homoserine dehydrogenase family.</text>
</comment>
<dbReference type="RefSeq" id="WP_263061494.1">
    <property type="nucleotide sequence ID" value="NZ_JAOUSE010000017.1"/>
</dbReference>
<keyword evidence="8 13" id="KW-0791">Threonine biosynthesis</keyword>
<keyword evidence="10 13" id="KW-0560">Oxidoreductase</keyword>
<dbReference type="InterPro" id="IPR019811">
    <property type="entry name" value="HDH_CS"/>
</dbReference>
<evidence type="ECO:0000256" key="11">
    <source>
        <dbReference type="ARBA" id="ARBA00023167"/>
    </source>
</evidence>
<dbReference type="PROSITE" id="PS51671">
    <property type="entry name" value="ACT"/>
    <property type="match status" value="1"/>
</dbReference>
<comment type="catalytic activity">
    <reaction evidence="12">
        <text>L-homoserine + NADP(+) = L-aspartate 4-semialdehyde + NADPH + H(+)</text>
        <dbReference type="Rhea" id="RHEA:15761"/>
        <dbReference type="ChEBI" id="CHEBI:15378"/>
        <dbReference type="ChEBI" id="CHEBI:57476"/>
        <dbReference type="ChEBI" id="CHEBI:57783"/>
        <dbReference type="ChEBI" id="CHEBI:58349"/>
        <dbReference type="ChEBI" id="CHEBI:537519"/>
        <dbReference type="EC" id="1.1.1.3"/>
    </reaction>
    <physiologicalReaction direction="right-to-left" evidence="12">
        <dbReference type="Rhea" id="RHEA:15763"/>
    </physiologicalReaction>
</comment>
<feature type="domain" description="ACT" evidence="15">
    <location>
        <begin position="351"/>
        <end position="425"/>
    </location>
</feature>
<dbReference type="NCBIfam" id="NF004976">
    <property type="entry name" value="PRK06349.1"/>
    <property type="match status" value="1"/>
</dbReference>
<dbReference type="Gene3D" id="3.40.50.720">
    <property type="entry name" value="NAD(P)-binding Rossmann-like Domain"/>
    <property type="match status" value="1"/>
</dbReference>
<dbReference type="InterPro" id="IPR002912">
    <property type="entry name" value="ACT_dom"/>
</dbReference>
<dbReference type="PROSITE" id="PS01042">
    <property type="entry name" value="HOMOSER_DHGENASE"/>
    <property type="match status" value="1"/>
</dbReference>
<dbReference type="PIRSF" id="PIRSF000098">
    <property type="entry name" value="Homoser_dehydrog"/>
    <property type="match status" value="1"/>
</dbReference>
<comment type="caution">
    <text evidence="16">The sequence shown here is derived from an EMBL/GenBank/DDBJ whole genome shotgun (WGS) entry which is preliminary data.</text>
</comment>
<dbReference type="CDD" id="cd04881">
    <property type="entry name" value="ACT_HSDH-Hom"/>
    <property type="match status" value="1"/>
</dbReference>
<evidence type="ECO:0000256" key="3">
    <source>
        <dbReference type="ARBA" id="ARBA00005062"/>
    </source>
</evidence>
<reference evidence="16 17" key="1">
    <citation type="submission" date="2022-10" db="EMBL/GenBank/DDBJ databases">
        <title>Description of Fervidibacillus gen. nov. in the family Fervidibacillaceae fam. nov. with two species, Fervidibacillus albus sp. nov., and Fervidibacillus halotolerans sp. nov., isolated from tidal flat sediments.</title>
        <authorList>
            <person name="Kwon K.K."/>
            <person name="Yang S.-H."/>
        </authorList>
    </citation>
    <scope>NUCLEOTIDE SEQUENCE [LARGE SCALE GENOMIC DNA]</scope>
    <source>
        <strain evidence="16 17">DSM 23332</strain>
    </source>
</reference>
<evidence type="ECO:0000256" key="10">
    <source>
        <dbReference type="ARBA" id="ARBA00023002"/>
    </source>
</evidence>
<sequence>MNGKVKIGLMGLGTVGTGVVRLVESFQEDLFKQTGSSLEISRILIKNPDKKRSIYVHPDKLTTNPDDLIYDDEIEVVIEVMGGIEPARTYILEAFENGKHVVTANKDLLAAHGDELLRKAAEKGCDLFYEASVAGGIPILKTVVEGFSSDRITQIMGIVNGTTNYILTKMTQEGLPFEQVLREAQELGYAEPDPTSDVEGLDAARKMAILATLGFHVGMKWDDVACKGISEVTQEDIRYGKQLGYTMKLIGIAKRDDDCVEVSVEPTFVANSHPIANVNDVFNAVYVYGEAVGETMFYGPGAGELPTATAVLSDLVTVVKNSKLGINGREMAFPYHEKRLKSPEQIFAKYFVRLIVQDESGVLARIAKLMAENEISLEKVLQEPYGKEDAELIIVTHSASKASIERFLEEVQEFHIVKELKSCYRVEGGE</sequence>
<evidence type="ECO:0000313" key="16">
    <source>
        <dbReference type="EMBL" id="MCU9594290.1"/>
    </source>
</evidence>
<gene>
    <name evidence="16" type="ORF">OEV82_07445</name>
</gene>
<protein>
    <recommendedName>
        <fullName evidence="6 13">Homoserine dehydrogenase</fullName>
        <ecNumber evidence="5 13">1.1.1.3</ecNumber>
    </recommendedName>
</protein>
<dbReference type="EMBL" id="JAOUSE010000017">
    <property type="protein sequence ID" value="MCU9594290.1"/>
    <property type="molecule type" value="Genomic_DNA"/>
</dbReference>
<comment type="pathway">
    <text evidence="2 13">Amino-acid biosynthesis; L-threonine biosynthesis; L-threonine from L-aspartate: step 3/5.</text>
</comment>
<dbReference type="PANTHER" id="PTHR43331">
    <property type="entry name" value="HOMOSERINE DEHYDROGENASE"/>
    <property type="match status" value="1"/>
</dbReference>
<evidence type="ECO:0000256" key="4">
    <source>
        <dbReference type="ARBA" id="ARBA00006753"/>
    </source>
</evidence>
<evidence type="ECO:0000256" key="1">
    <source>
        <dbReference type="ARBA" id="ARBA00001920"/>
    </source>
</evidence>
<dbReference type="InterPro" id="IPR005106">
    <property type="entry name" value="Asp/hSer_DH_NAD-bd"/>
</dbReference>
<evidence type="ECO:0000256" key="12">
    <source>
        <dbReference type="ARBA" id="ARBA00048841"/>
    </source>
</evidence>
<dbReference type="SUPFAM" id="SSF55347">
    <property type="entry name" value="Glyceraldehyde-3-phosphate dehydrogenase-like, C-terminal domain"/>
    <property type="match status" value="1"/>
</dbReference>
<keyword evidence="17" id="KW-1185">Reference proteome</keyword>
<organism evidence="16 17">
    <name type="scientific">Pallidibacillus thermolactis</name>
    <dbReference type="NCBI Taxonomy" id="251051"/>
    <lineage>
        <taxon>Bacteria</taxon>
        <taxon>Bacillati</taxon>
        <taxon>Bacillota</taxon>
        <taxon>Bacilli</taxon>
        <taxon>Bacillales</taxon>
        <taxon>Bacillaceae</taxon>
        <taxon>Pallidibacillus</taxon>
    </lineage>
</organism>
<dbReference type="PANTHER" id="PTHR43331:SF1">
    <property type="entry name" value="HOMOSERINE DEHYDROGENASE"/>
    <property type="match status" value="1"/>
</dbReference>
<keyword evidence="7 13" id="KW-0028">Amino-acid biosynthesis</keyword>
<dbReference type="InterPro" id="IPR001342">
    <property type="entry name" value="HDH_cat"/>
</dbReference>
<dbReference type="Proteomes" id="UP001208656">
    <property type="component" value="Unassembled WGS sequence"/>
</dbReference>
<dbReference type="Gene3D" id="3.30.70.260">
    <property type="match status" value="1"/>
</dbReference>
<keyword evidence="9 13" id="KW-0521">NADP</keyword>
<accession>A0ABT2WFL4</accession>
<dbReference type="InterPro" id="IPR016204">
    <property type="entry name" value="HDH"/>
</dbReference>
<dbReference type="EC" id="1.1.1.3" evidence="5 13"/>
<evidence type="ECO:0000256" key="14">
    <source>
        <dbReference type="RuleBase" id="RU004171"/>
    </source>
</evidence>
<evidence type="ECO:0000259" key="15">
    <source>
        <dbReference type="PROSITE" id="PS51671"/>
    </source>
</evidence>
<keyword evidence="11 13" id="KW-0486">Methionine biosynthesis</keyword>
<evidence type="ECO:0000256" key="6">
    <source>
        <dbReference type="ARBA" id="ARBA00013376"/>
    </source>
</evidence>
<evidence type="ECO:0000313" key="17">
    <source>
        <dbReference type="Proteomes" id="UP001208656"/>
    </source>
</evidence>
<evidence type="ECO:0000256" key="7">
    <source>
        <dbReference type="ARBA" id="ARBA00022605"/>
    </source>
</evidence>
<name>A0ABT2WFL4_9BACI</name>
<evidence type="ECO:0000256" key="9">
    <source>
        <dbReference type="ARBA" id="ARBA00022857"/>
    </source>
</evidence>
<evidence type="ECO:0000256" key="2">
    <source>
        <dbReference type="ARBA" id="ARBA00005056"/>
    </source>
</evidence>
<evidence type="ECO:0000256" key="5">
    <source>
        <dbReference type="ARBA" id="ARBA00013213"/>
    </source>
</evidence>
<dbReference type="Pfam" id="PF00742">
    <property type="entry name" value="Homoserine_dh"/>
    <property type="match status" value="1"/>
</dbReference>
<dbReference type="Gene3D" id="3.30.360.10">
    <property type="entry name" value="Dihydrodipicolinate Reductase, domain 2"/>
    <property type="match status" value="1"/>
</dbReference>
<proteinExistence type="inferred from homology"/>
<comment type="cofactor">
    <cofactor evidence="1">
        <name>a metal cation</name>
        <dbReference type="ChEBI" id="CHEBI:25213"/>
    </cofactor>
</comment>
<evidence type="ECO:0000256" key="13">
    <source>
        <dbReference type="RuleBase" id="RU000579"/>
    </source>
</evidence>